<dbReference type="Pfam" id="PF25374">
    <property type="entry name" value="Cadherin_FAT4_N"/>
    <property type="match status" value="1"/>
</dbReference>
<evidence type="ECO:0000256" key="1">
    <source>
        <dbReference type="ARBA" id="ARBA00004251"/>
    </source>
</evidence>
<dbReference type="InterPro" id="IPR015919">
    <property type="entry name" value="Cadherin-like_sf"/>
</dbReference>
<keyword evidence="4" id="KW-0732">Signal</keyword>
<feature type="domain" description="Cadherin" evidence="12">
    <location>
        <begin position="670"/>
        <end position="755"/>
    </location>
</feature>
<evidence type="ECO:0000256" key="8">
    <source>
        <dbReference type="ARBA" id="ARBA00022989"/>
    </source>
</evidence>
<dbReference type="FunFam" id="2.60.40.60:FF:000134">
    <property type="entry name" value="protocadherin Fat 4"/>
    <property type="match status" value="1"/>
</dbReference>
<dbReference type="SUPFAM" id="SSF49313">
    <property type="entry name" value="Cadherin-like"/>
    <property type="match status" value="15"/>
</dbReference>
<dbReference type="GO" id="GO:0007156">
    <property type="term" value="P:homophilic cell adhesion via plasma membrane adhesion molecules"/>
    <property type="evidence" value="ECO:0007669"/>
    <property type="project" value="InterPro"/>
</dbReference>
<feature type="domain" description="Cadherin" evidence="12">
    <location>
        <begin position="1174"/>
        <end position="1270"/>
    </location>
</feature>
<dbReference type="GO" id="GO:0005912">
    <property type="term" value="C:adherens junction"/>
    <property type="evidence" value="ECO:0007669"/>
    <property type="project" value="TreeGrafter"/>
</dbReference>
<dbReference type="InterPro" id="IPR020894">
    <property type="entry name" value="Cadherin_CS"/>
</dbReference>
<dbReference type="GO" id="GO:0016477">
    <property type="term" value="P:cell migration"/>
    <property type="evidence" value="ECO:0007669"/>
    <property type="project" value="TreeGrafter"/>
</dbReference>
<dbReference type="FunFam" id="2.60.40.60:FF:000005">
    <property type="entry name" value="Protocadherin 9"/>
    <property type="match status" value="1"/>
</dbReference>
<dbReference type="GO" id="GO:0045296">
    <property type="term" value="F:cadherin binding"/>
    <property type="evidence" value="ECO:0007669"/>
    <property type="project" value="TreeGrafter"/>
</dbReference>
<reference evidence="13" key="1">
    <citation type="submission" date="2023-01" db="EMBL/GenBank/DDBJ databases">
        <title>Genome assembly of the deep-sea coral Lophelia pertusa.</title>
        <authorList>
            <person name="Herrera S."/>
            <person name="Cordes E."/>
        </authorList>
    </citation>
    <scope>NUCLEOTIDE SEQUENCE</scope>
    <source>
        <strain evidence="13">USNM1676648</strain>
        <tissue evidence="13">Polyp</tissue>
    </source>
</reference>
<feature type="domain" description="Cadherin" evidence="12">
    <location>
        <begin position="1271"/>
        <end position="1375"/>
    </location>
</feature>
<dbReference type="EMBL" id="MU825895">
    <property type="protein sequence ID" value="KAJ7383771.1"/>
    <property type="molecule type" value="Genomic_DNA"/>
</dbReference>
<dbReference type="GO" id="GO:0005509">
    <property type="term" value="F:calcium ion binding"/>
    <property type="evidence" value="ECO:0007669"/>
    <property type="project" value="UniProtKB-UniRule"/>
</dbReference>
<feature type="domain" description="Cadherin" evidence="12">
    <location>
        <begin position="1503"/>
        <end position="1587"/>
    </location>
</feature>
<name>A0A9X0D226_9CNID</name>
<evidence type="ECO:0000256" key="3">
    <source>
        <dbReference type="ARBA" id="ARBA00022692"/>
    </source>
</evidence>
<evidence type="ECO:0000256" key="4">
    <source>
        <dbReference type="ARBA" id="ARBA00022729"/>
    </source>
</evidence>
<feature type="domain" description="Cadherin" evidence="12">
    <location>
        <begin position="1376"/>
        <end position="1485"/>
    </location>
</feature>
<keyword evidence="10" id="KW-0325">Glycoprotein</keyword>
<sequence>MTAKILTELTESRNDATLPVSAIQYSFHVQEELSPGALVGSISTSPGVTYAFEGNPARFTLDPTTGVITTASRIDRDNLNANPINLRVRTSSSSLIDVAVHVDDINDNPPQFTSSVFPVSIFENVQANRQFSIDPATDKDAAENGTIDYSIISGNGARKFKLGRNSTECIGYLLCIITQGSLDREDVAVYELNISASDRGNPPRHAYCLVNITIVDLNDNSPVFTTNSYNSTVDENTPAGVDILTVTATDRIRASNGEIIYYFENDLDSDSNMFELNSTTGTIRTRKPLDFESRSYYTFDVLASDQPEGVQPKTSRANVEITIRDINDHRPQIQVLYGNIYPAEVSESAPVGTHVATVIIKDLDDPSGPNGQIITSVSNANGSFDLIYRFDSPSGNFYQLQTSSGLDRERFAFYNITITAKDGGNPSLNTSEHVLVSVIDINDEVPTFAKQSYSASINEIAQNGSTVYRIKASDSDTGSNGQISYSILSGNTLHWFQIDSLSGLITTAGSLDRENLPQVFLTVQAKDNGFPPLNSTTVVTVTISDANDNQPKFSHDVYNKTLAENMNSGTTVITLHARDDDSGDNGNVTYKIDSSSQEIRNTFSIAPLTGVLTTKVKLDREAKSSYTIPVKASDHGNPQLSSRTLVRLRVTDKNDNRPKFYLSPMLKIVITQVTATDADVGANGKIIYVIAGGDYGKFSINSSTGEISTLSPFDSQVRGFYKLNITAHDMRGLYAKQSATVEVTVQGQSDDPPKFEHSTYNFSVYENVPSGTYVGKVIATTKTNNHSITYNIVSGDPHQLFIVDGAGGIIMIDGRIDREVKNNYFLNVIAKVGTSRPLSATTSVNIDILDRNDNRPVFKHSSARVTIDASWPVGKKIYLAYASDKDAGLNGVVHYQLTADGNGLFKVNITSGAVSLARKITSIDDSVYILQVFASDQGAPPLHSAFMLTVNIVTNHLPRFLSPSYVADIPRNLPVGKRFLPVTAVDPDAGNNGMLTYLIPPRGNEDGLFGISPEGLLYVQKLLNQAKSSIQFSVNATDKGSPPLTSSVSVTVNIQDLIEYQAMFVNDTFAFDVMENQLPGTNVGHLLVKADDSLKHKKIVYSIVEVHKDFVVDSDTGQIVTKRMFDREQLVAQSGQNVATFLVKAVNNDIPAKQDSAVVLVTVQDENDNLPEFRRSVVYLTVKESSQVGIVYKVIASDPDEGINADFNFSIVSGPSPNVFNIDPVTGNLFLNSSLDREKVDHYTLTVQATDITDSAMFSQAMLNDNKPKFINTYSTVNVSENLALSSQIAVVQATDRDEGVNSEIAYTITSGNLEAAFDINHLTGEVFLIKPLDFERTRKYTLNITADDRGTPPQSTVSWLTVNVLDANDNAPVFVDQLTSISVAENVTVGSRIGQCSATDKDSGENGHVTFSIDSQTPIEEMAFEVNPETCVITTRRQLDREHTRLYKLVIRAMDNASPESTQLSTTKEITVVLEDVNDNKPRFVTAPAVAVMGILAANDIITTLSAKDADAGANSQVTYSIKSGDTSVFRLDTNTGQLFAQSQLPNNQMSFQLKISAKDGGVSSLSTETTVTVFKKGQPNSGPTFSQAIYSDSVVENSLRAHQWLKSKPHFLRV</sequence>
<dbReference type="Proteomes" id="UP001163046">
    <property type="component" value="Unassembled WGS sequence"/>
</dbReference>
<dbReference type="OrthoDB" id="6252479at2759"/>
<comment type="caution">
    <text evidence="13">The sequence shown here is derived from an EMBL/GenBank/DDBJ whole genome shotgun (WGS) entry which is preliminary data.</text>
</comment>
<evidence type="ECO:0000256" key="5">
    <source>
        <dbReference type="ARBA" id="ARBA00022737"/>
    </source>
</evidence>
<dbReference type="GO" id="GO:0000902">
    <property type="term" value="P:cell morphogenesis"/>
    <property type="evidence" value="ECO:0007669"/>
    <property type="project" value="TreeGrafter"/>
</dbReference>
<dbReference type="GO" id="GO:0008013">
    <property type="term" value="F:beta-catenin binding"/>
    <property type="evidence" value="ECO:0007669"/>
    <property type="project" value="TreeGrafter"/>
</dbReference>
<keyword evidence="2" id="KW-1003">Cell membrane</keyword>
<evidence type="ECO:0000313" key="13">
    <source>
        <dbReference type="EMBL" id="KAJ7383771.1"/>
    </source>
</evidence>
<proteinExistence type="predicted"/>
<dbReference type="GO" id="GO:0034332">
    <property type="term" value="P:adherens junction organization"/>
    <property type="evidence" value="ECO:0007669"/>
    <property type="project" value="TreeGrafter"/>
</dbReference>
<evidence type="ECO:0000259" key="12">
    <source>
        <dbReference type="PROSITE" id="PS50268"/>
    </source>
</evidence>
<organism evidence="13 14">
    <name type="scientific">Desmophyllum pertusum</name>
    <dbReference type="NCBI Taxonomy" id="174260"/>
    <lineage>
        <taxon>Eukaryota</taxon>
        <taxon>Metazoa</taxon>
        <taxon>Cnidaria</taxon>
        <taxon>Anthozoa</taxon>
        <taxon>Hexacorallia</taxon>
        <taxon>Scleractinia</taxon>
        <taxon>Caryophylliina</taxon>
        <taxon>Caryophylliidae</taxon>
        <taxon>Desmophyllum</taxon>
    </lineage>
</organism>
<feature type="domain" description="Cadherin" evidence="12">
    <location>
        <begin position="554"/>
        <end position="660"/>
    </location>
</feature>
<keyword evidence="14" id="KW-1185">Reference proteome</keyword>
<dbReference type="GO" id="GO:0044331">
    <property type="term" value="P:cell-cell adhesion mediated by cadherin"/>
    <property type="evidence" value="ECO:0007669"/>
    <property type="project" value="TreeGrafter"/>
</dbReference>
<keyword evidence="3" id="KW-0812">Transmembrane</keyword>
<dbReference type="FunFam" id="2.60.40.60:FF:000020">
    <property type="entry name" value="Dachsous cadherin-related 1b"/>
    <property type="match status" value="4"/>
</dbReference>
<evidence type="ECO:0000256" key="7">
    <source>
        <dbReference type="ARBA" id="ARBA00022889"/>
    </source>
</evidence>
<feature type="domain" description="Cadherin" evidence="12">
    <location>
        <begin position="225"/>
        <end position="333"/>
    </location>
</feature>
<dbReference type="InterPro" id="IPR039808">
    <property type="entry name" value="Cadherin"/>
</dbReference>
<keyword evidence="7" id="KW-0130">Cell adhesion</keyword>
<gene>
    <name evidence="13" type="ORF">OS493_026303</name>
</gene>
<dbReference type="PANTHER" id="PTHR24027">
    <property type="entry name" value="CADHERIN-23"/>
    <property type="match status" value="1"/>
</dbReference>
<feature type="domain" description="Cadherin" evidence="12">
    <location>
        <begin position="1065"/>
        <end position="1173"/>
    </location>
</feature>
<dbReference type="SMART" id="SM00112">
    <property type="entry name" value="CA"/>
    <property type="match status" value="15"/>
</dbReference>
<keyword evidence="6 11" id="KW-0106">Calcium</keyword>
<dbReference type="GO" id="GO:0016342">
    <property type="term" value="C:catenin complex"/>
    <property type="evidence" value="ECO:0007669"/>
    <property type="project" value="TreeGrafter"/>
</dbReference>
<evidence type="ECO:0000313" key="14">
    <source>
        <dbReference type="Proteomes" id="UP001163046"/>
    </source>
</evidence>
<feature type="domain" description="Cadherin" evidence="12">
    <location>
        <begin position="449"/>
        <end position="553"/>
    </location>
</feature>
<dbReference type="CDD" id="cd11304">
    <property type="entry name" value="Cadherin_repeat"/>
    <property type="match status" value="15"/>
</dbReference>
<accession>A0A9X0D226</accession>
<keyword evidence="5" id="KW-0677">Repeat</keyword>
<evidence type="ECO:0000256" key="10">
    <source>
        <dbReference type="ARBA" id="ARBA00023180"/>
    </source>
</evidence>
<keyword evidence="9" id="KW-0472">Membrane</keyword>
<dbReference type="InterPro" id="IPR002126">
    <property type="entry name" value="Cadherin-like_dom"/>
</dbReference>
<comment type="subcellular location">
    <subcellularLocation>
        <location evidence="1">Cell membrane</location>
        <topology evidence="1">Single-pass type I membrane protein</topology>
    </subcellularLocation>
</comment>
<feature type="domain" description="Cadherin" evidence="12">
    <location>
        <begin position="113"/>
        <end position="224"/>
    </location>
</feature>
<dbReference type="Gene3D" id="2.60.40.60">
    <property type="entry name" value="Cadherins"/>
    <property type="match status" value="15"/>
</dbReference>
<dbReference type="PANTHER" id="PTHR24027:SF438">
    <property type="entry name" value="CADHERIN 23"/>
    <property type="match status" value="1"/>
</dbReference>
<feature type="domain" description="Cadherin" evidence="12">
    <location>
        <begin position="21"/>
        <end position="112"/>
    </location>
</feature>
<feature type="domain" description="Cadherin" evidence="12">
    <location>
        <begin position="859"/>
        <end position="960"/>
    </location>
</feature>
<dbReference type="Pfam" id="PF00028">
    <property type="entry name" value="Cadherin"/>
    <property type="match status" value="14"/>
</dbReference>
<dbReference type="PROSITE" id="PS50268">
    <property type="entry name" value="CADHERIN_2"/>
    <property type="match status" value="15"/>
</dbReference>
<evidence type="ECO:0000256" key="9">
    <source>
        <dbReference type="ARBA" id="ARBA00023136"/>
    </source>
</evidence>
<feature type="domain" description="Cadherin" evidence="12">
    <location>
        <begin position="337"/>
        <end position="448"/>
    </location>
</feature>
<feature type="domain" description="Cadherin" evidence="12">
    <location>
        <begin position="756"/>
        <end position="858"/>
    </location>
</feature>
<evidence type="ECO:0000256" key="11">
    <source>
        <dbReference type="PROSITE-ProRule" id="PRU00043"/>
    </source>
</evidence>
<dbReference type="PROSITE" id="PS00232">
    <property type="entry name" value="CADHERIN_1"/>
    <property type="match status" value="7"/>
</dbReference>
<protein>
    <recommendedName>
        <fullName evidence="12">Cadherin domain-containing protein</fullName>
    </recommendedName>
</protein>
<dbReference type="FunFam" id="2.60.40.60:FF:000092">
    <property type="entry name" value="Protocadherin 8"/>
    <property type="match status" value="1"/>
</dbReference>
<evidence type="ECO:0000256" key="6">
    <source>
        <dbReference type="ARBA" id="ARBA00022837"/>
    </source>
</evidence>
<dbReference type="GO" id="GO:0016339">
    <property type="term" value="P:calcium-dependent cell-cell adhesion via plasma membrane cell adhesion molecules"/>
    <property type="evidence" value="ECO:0007669"/>
    <property type="project" value="TreeGrafter"/>
</dbReference>
<feature type="domain" description="Cadherin" evidence="12">
    <location>
        <begin position="961"/>
        <end position="1064"/>
    </location>
</feature>
<keyword evidence="8" id="KW-1133">Transmembrane helix</keyword>
<dbReference type="GO" id="GO:0007043">
    <property type="term" value="P:cell-cell junction assembly"/>
    <property type="evidence" value="ECO:0007669"/>
    <property type="project" value="TreeGrafter"/>
</dbReference>
<dbReference type="FunFam" id="2.60.40.60:FF:000104">
    <property type="entry name" value="cadherin-23 isoform X1"/>
    <property type="match status" value="2"/>
</dbReference>
<evidence type="ECO:0000256" key="2">
    <source>
        <dbReference type="ARBA" id="ARBA00022475"/>
    </source>
</evidence>
<dbReference type="PRINTS" id="PR00205">
    <property type="entry name" value="CADHERIN"/>
</dbReference>